<keyword evidence="3" id="KW-1185">Reference proteome</keyword>
<reference evidence="2" key="1">
    <citation type="journal article" date="2021" name="Nat. Commun.">
        <title>Genetic determinants of endophytism in the Arabidopsis root mycobiome.</title>
        <authorList>
            <person name="Mesny F."/>
            <person name="Miyauchi S."/>
            <person name="Thiergart T."/>
            <person name="Pickel B."/>
            <person name="Atanasova L."/>
            <person name="Karlsson M."/>
            <person name="Huettel B."/>
            <person name="Barry K.W."/>
            <person name="Haridas S."/>
            <person name="Chen C."/>
            <person name="Bauer D."/>
            <person name="Andreopoulos W."/>
            <person name="Pangilinan J."/>
            <person name="LaButti K."/>
            <person name="Riley R."/>
            <person name="Lipzen A."/>
            <person name="Clum A."/>
            <person name="Drula E."/>
            <person name="Henrissat B."/>
            <person name="Kohler A."/>
            <person name="Grigoriev I.V."/>
            <person name="Martin F.M."/>
            <person name="Hacquard S."/>
        </authorList>
    </citation>
    <scope>NUCLEOTIDE SEQUENCE</scope>
    <source>
        <strain evidence="2">MPI-CAGE-AT-0147</strain>
    </source>
</reference>
<evidence type="ECO:0000256" key="1">
    <source>
        <dbReference type="SAM" id="MobiDB-lite"/>
    </source>
</evidence>
<organism evidence="2 3">
    <name type="scientific">Dactylonectria macrodidyma</name>
    <dbReference type="NCBI Taxonomy" id="307937"/>
    <lineage>
        <taxon>Eukaryota</taxon>
        <taxon>Fungi</taxon>
        <taxon>Dikarya</taxon>
        <taxon>Ascomycota</taxon>
        <taxon>Pezizomycotina</taxon>
        <taxon>Sordariomycetes</taxon>
        <taxon>Hypocreomycetidae</taxon>
        <taxon>Hypocreales</taxon>
        <taxon>Nectriaceae</taxon>
        <taxon>Dactylonectria</taxon>
    </lineage>
</organism>
<protein>
    <submittedName>
        <fullName evidence="2">Uncharacterized protein</fullName>
    </submittedName>
</protein>
<evidence type="ECO:0000313" key="3">
    <source>
        <dbReference type="Proteomes" id="UP000738349"/>
    </source>
</evidence>
<gene>
    <name evidence="2" type="ORF">EDB81DRAFT_770813</name>
</gene>
<dbReference type="EMBL" id="JAGMUV010000001">
    <property type="protein sequence ID" value="KAH7175749.1"/>
    <property type="molecule type" value="Genomic_DNA"/>
</dbReference>
<feature type="compositionally biased region" description="Basic and acidic residues" evidence="1">
    <location>
        <begin position="87"/>
        <end position="99"/>
    </location>
</feature>
<dbReference type="Proteomes" id="UP000738349">
    <property type="component" value="Unassembled WGS sequence"/>
</dbReference>
<feature type="region of interest" description="Disordered" evidence="1">
    <location>
        <begin position="1"/>
        <end position="23"/>
    </location>
</feature>
<dbReference type="OrthoDB" id="5104891at2759"/>
<feature type="compositionally biased region" description="Basic and acidic residues" evidence="1">
    <location>
        <begin position="10"/>
        <end position="19"/>
    </location>
</feature>
<evidence type="ECO:0000313" key="2">
    <source>
        <dbReference type="EMBL" id="KAH7175749.1"/>
    </source>
</evidence>
<feature type="region of interest" description="Disordered" evidence="1">
    <location>
        <begin position="75"/>
        <end position="99"/>
    </location>
</feature>
<comment type="caution">
    <text evidence="2">The sequence shown here is derived from an EMBL/GenBank/DDBJ whole genome shotgun (WGS) entry which is preliminary data.</text>
</comment>
<accession>A0A9P9FR61</accession>
<name>A0A9P9FR61_9HYPO</name>
<proteinExistence type="predicted"/>
<sequence length="365" mass="41753">MRTQYRPRVHLTERPRDTRGSCSPCHRWSVNSTPQFLKHLRFLLRDLTSQKLPEGLSPIFQSYLTFKPCLFKAEDEEPPSETNAKPSKTDKKPSSKTDQKPFFETRYEKLVDKWVDSPLSFLDLIPPGDNLVYRLYQGSRNSDDPVVKRLCTTLFFRLRTNFNDTFHSIGHSDSFAQYFSGYEMKTTGDYLSKARQLSQLYDKGPALLLLSVKKNITDFEIILPNDDYRIQDTVEKLPPESVKICNGIKLVFEYFEASWRQWLYNLKQAGKRKEQADIGSDNGRKKSTRASIKSILGSVGGQTSIVTHTSDWIPEVSMRAVPESRPLATFAINFPDNGTFSSATFSTTDLFHTGYALPEEPMLGQ</sequence>
<dbReference type="AlphaFoldDB" id="A0A9P9FR61"/>